<evidence type="ECO:0000256" key="2">
    <source>
        <dbReference type="SAM" id="MobiDB-lite"/>
    </source>
</evidence>
<evidence type="ECO:0000256" key="1">
    <source>
        <dbReference type="SAM" id="Coils"/>
    </source>
</evidence>
<keyword evidence="4" id="KW-1185">Reference proteome</keyword>
<comment type="caution">
    <text evidence="3">The sequence shown here is derived from an EMBL/GenBank/DDBJ whole genome shotgun (WGS) entry which is preliminary data.</text>
</comment>
<dbReference type="Proteomes" id="UP000037460">
    <property type="component" value="Unassembled WGS sequence"/>
</dbReference>
<sequence>MVSAEEALTAVMEAAKLTSQAYDAVMQEDSERHRLETESLREEIARQHEQSERHRQETESLREEIAQQHEQSERHRRENESLRERSCAVEDESQHLRELLAESHSQIEMMKKQSVNAKNFGLVLDLRKDLQHERLARQVNNDLLKEQLQRATERIEELLKERERERFEGRHASEVVTDMMIDEGECLREQLTTKAKARKTLAALIPDNATDEGMLRTIERILGINPEQAARGVKRKQAAGGNAFAFVEALHAGRKRRKTAIDEGRVVCDRFWHANCRFDTNPRKKKRIRLHGRNKYKEHWRHIQYETNEAMAKLFFAGHEYSQYLEGGGQPFKEDIFYKSKCPCIEQSKFEECSCPTCTIATETVRAWDRQRAVWHREAREACSCGHCAKGGAYRSASSSFAKLRSFLHAPCGKRSFNELIISQGPKSCENVEMYKRQCCRYTVDEIRELGDCNLCGWDACMPYCPLEWDASKPATWKEWRPRIEKDGKSYQSELRTITGTRKELMERVKAIYSDADPHQWKDSWLTQMRHLLYATGEADELFISTDFSAQFDHKCAWTLTCEHPPRSNQAVYVVTRTYLDSNGVRKFDTDVWRIFSEVKGDALFHNTALSLIVEYYKARFPLRQVHVFTDGCRGQYKGKRNFYRIACFPSEHRLAINMLAKDPMVINESLDELLTDPTPDPRHRGARRSARHRTR</sequence>
<protein>
    <submittedName>
        <fullName evidence="3">Uncharacterized protein</fullName>
    </submittedName>
</protein>
<proteinExistence type="predicted"/>
<feature type="region of interest" description="Disordered" evidence="2">
    <location>
        <begin position="673"/>
        <end position="696"/>
    </location>
</feature>
<keyword evidence="1" id="KW-0175">Coiled coil</keyword>
<feature type="coiled-coil region" evidence="1">
    <location>
        <begin position="141"/>
        <end position="168"/>
    </location>
</feature>
<gene>
    <name evidence="3" type="ORF">Ctob_004808</name>
</gene>
<organism evidence="3 4">
    <name type="scientific">Chrysochromulina tobinii</name>
    <dbReference type="NCBI Taxonomy" id="1460289"/>
    <lineage>
        <taxon>Eukaryota</taxon>
        <taxon>Haptista</taxon>
        <taxon>Haptophyta</taxon>
        <taxon>Prymnesiophyceae</taxon>
        <taxon>Prymnesiales</taxon>
        <taxon>Chrysochromulinaceae</taxon>
        <taxon>Chrysochromulina</taxon>
    </lineage>
</organism>
<feature type="compositionally biased region" description="Basic residues" evidence="2">
    <location>
        <begin position="685"/>
        <end position="696"/>
    </location>
</feature>
<reference evidence="4" key="1">
    <citation type="journal article" date="2015" name="PLoS Genet.">
        <title>Genome Sequence and Transcriptome Analyses of Chrysochromulina tobin: Metabolic Tools for Enhanced Algal Fitness in the Prominent Order Prymnesiales (Haptophyceae).</title>
        <authorList>
            <person name="Hovde B.T."/>
            <person name="Deodato C.R."/>
            <person name="Hunsperger H.M."/>
            <person name="Ryken S.A."/>
            <person name="Yost W."/>
            <person name="Jha R.K."/>
            <person name="Patterson J."/>
            <person name="Monnat R.J. Jr."/>
            <person name="Barlow S.B."/>
            <person name="Starkenburg S.R."/>
            <person name="Cattolico R.A."/>
        </authorList>
    </citation>
    <scope>NUCLEOTIDE SEQUENCE</scope>
    <source>
        <strain evidence="4">CCMP291</strain>
    </source>
</reference>
<name>A0A0M0JBW1_9EUKA</name>
<evidence type="ECO:0000313" key="3">
    <source>
        <dbReference type="EMBL" id="KOO23950.1"/>
    </source>
</evidence>
<dbReference type="OrthoDB" id="10062343at2759"/>
<dbReference type="AlphaFoldDB" id="A0A0M0JBW1"/>
<accession>A0A0M0JBW1</accession>
<evidence type="ECO:0000313" key="4">
    <source>
        <dbReference type="Proteomes" id="UP000037460"/>
    </source>
</evidence>
<feature type="region of interest" description="Disordered" evidence="2">
    <location>
        <begin position="29"/>
        <end position="89"/>
    </location>
</feature>
<dbReference type="EMBL" id="JWZX01003142">
    <property type="protein sequence ID" value="KOO23950.1"/>
    <property type="molecule type" value="Genomic_DNA"/>
</dbReference>